<reference evidence="2 3" key="1">
    <citation type="submission" date="2023-12" db="EMBL/GenBank/DDBJ databases">
        <title>Amycolatopsis sp. V23-08.</title>
        <authorList>
            <person name="Somphong A."/>
        </authorList>
    </citation>
    <scope>NUCLEOTIDE SEQUENCE [LARGE SCALE GENOMIC DNA]</scope>
    <source>
        <strain evidence="2 3">V23-08</strain>
    </source>
</reference>
<keyword evidence="3" id="KW-1185">Reference proteome</keyword>
<name>A0ABU5RGN4_9PSEU</name>
<organism evidence="2 3">
    <name type="scientific">Amycolatopsis heterodermiae</name>
    <dbReference type="NCBI Taxonomy" id="3110235"/>
    <lineage>
        <taxon>Bacteria</taxon>
        <taxon>Bacillati</taxon>
        <taxon>Actinomycetota</taxon>
        <taxon>Actinomycetes</taxon>
        <taxon>Pseudonocardiales</taxon>
        <taxon>Pseudonocardiaceae</taxon>
        <taxon>Amycolatopsis</taxon>
    </lineage>
</organism>
<keyword evidence="1" id="KW-0812">Transmembrane</keyword>
<gene>
    <name evidence="2" type="ORF">VA596_38360</name>
</gene>
<evidence type="ECO:0000313" key="3">
    <source>
        <dbReference type="Proteomes" id="UP001304298"/>
    </source>
</evidence>
<protein>
    <submittedName>
        <fullName evidence="2">Uncharacterized protein</fullName>
    </submittedName>
</protein>
<keyword evidence="1" id="KW-1133">Transmembrane helix</keyword>
<dbReference type="Proteomes" id="UP001304298">
    <property type="component" value="Unassembled WGS sequence"/>
</dbReference>
<keyword evidence="1" id="KW-0472">Membrane</keyword>
<evidence type="ECO:0000313" key="2">
    <source>
        <dbReference type="EMBL" id="MEA5365441.1"/>
    </source>
</evidence>
<dbReference type="EMBL" id="JAYFSI010000012">
    <property type="protein sequence ID" value="MEA5365441.1"/>
    <property type="molecule type" value="Genomic_DNA"/>
</dbReference>
<evidence type="ECO:0000256" key="1">
    <source>
        <dbReference type="SAM" id="Phobius"/>
    </source>
</evidence>
<sequence>MTTVPWGFVALTLVLLTCTAGIVLALVHKILAAERDVRIRIRVVPWPRVEIDVKR</sequence>
<dbReference type="RefSeq" id="WP_323333967.1">
    <property type="nucleotide sequence ID" value="NZ_JAYFSI010000012.1"/>
</dbReference>
<feature type="transmembrane region" description="Helical" evidence="1">
    <location>
        <begin position="6"/>
        <end position="32"/>
    </location>
</feature>
<accession>A0ABU5RGN4</accession>
<proteinExistence type="predicted"/>
<comment type="caution">
    <text evidence="2">The sequence shown here is derived from an EMBL/GenBank/DDBJ whole genome shotgun (WGS) entry which is preliminary data.</text>
</comment>